<keyword evidence="3" id="KW-1185">Reference proteome</keyword>
<accession>A0A8T4J3F1</accession>
<feature type="non-terminal residue" evidence="2">
    <location>
        <position position="69"/>
    </location>
</feature>
<dbReference type="EMBL" id="JAGSMN010001172">
    <property type="protein sequence ID" value="MBR7678030.1"/>
    <property type="molecule type" value="Genomic_DNA"/>
</dbReference>
<name>A0A8T4J3F1_9ACTN</name>
<evidence type="ECO:0000313" key="2">
    <source>
        <dbReference type="EMBL" id="MBR7678030.1"/>
    </source>
</evidence>
<dbReference type="AlphaFoldDB" id="A0A8T4J3F1"/>
<sequence>MRRTRALLAERQLPVRTGAREGFSAPVQKAGATGTAGASKPVVRAVWPRDAATSAPDPSAPSTTAPHSP</sequence>
<reference evidence="2" key="1">
    <citation type="submission" date="2021-04" db="EMBL/GenBank/DDBJ databases">
        <title>Sequencing of actinobacteria type strains.</title>
        <authorList>
            <person name="Nguyen G.-S."/>
            <person name="Wentzel A."/>
        </authorList>
    </citation>
    <scope>NUCLEOTIDE SEQUENCE</scope>
    <source>
        <strain evidence="2">DSM 42095</strain>
    </source>
</reference>
<gene>
    <name evidence="2" type="ORF">KDA82_34615</name>
</gene>
<proteinExistence type="predicted"/>
<protein>
    <submittedName>
        <fullName evidence="2">Uncharacterized protein</fullName>
    </submittedName>
</protein>
<feature type="region of interest" description="Disordered" evidence="1">
    <location>
        <begin position="16"/>
        <end position="69"/>
    </location>
</feature>
<comment type="caution">
    <text evidence="2">The sequence shown here is derived from an EMBL/GenBank/DDBJ whole genome shotgun (WGS) entry which is preliminary data.</text>
</comment>
<feature type="compositionally biased region" description="Low complexity" evidence="1">
    <location>
        <begin position="50"/>
        <end position="69"/>
    </location>
</feature>
<evidence type="ECO:0000313" key="3">
    <source>
        <dbReference type="Proteomes" id="UP000675554"/>
    </source>
</evidence>
<evidence type="ECO:0000256" key="1">
    <source>
        <dbReference type="SAM" id="MobiDB-lite"/>
    </source>
</evidence>
<organism evidence="2 3">
    <name type="scientific">Streptomyces daliensis</name>
    <dbReference type="NCBI Taxonomy" id="299421"/>
    <lineage>
        <taxon>Bacteria</taxon>
        <taxon>Bacillati</taxon>
        <taxon>Actinomycetota</taxon>
        <taxon>Actinomycetes</taxon>
        <taxon>Kitasatosporales</taxon>
        <taxon>Streptomycetaceae</taxon>
        <taxon>Streptomyces</taxon>
    </lineage>
</organism>
<dbReference type="Proteomes" id="UP000675554">
    <property type="component" value="Unassembled WGS sequence"/>
</dbReference>